<dbReference type="RefSeq" id="WP_005548851.1">
    <property type="nucleotide sequence ID" value="NZ_JAMDLX010000344.1"/>
</dbReference>
<sequence length="115" mass="13322">MNLQINLEQSEEIQKFLCILNLGMLDSLLEGAVTFEDAYNYLYRPYVAQLLNENDANKAIVELFEECCMLEDIHDIAPEKLKDSITLKKKETIALLKSISSSAEEPRYWLNKFDE</sequence>
<evidence type="ECO:0000313" key="1">
    <source>
        <dbReference type="EMBL" id="MCY9762992.1"/>
    </source>
</evidence>
<protein>
    <submittedName>
        <fullName evidence="1">DUF3969 family protein</fullName>
    </submittedName>
</protein>
<keyword evidence="2" id="KW-1185">Reference proteome</keyword>
<accession>A0ABT4H1Z0</accession>
<organism evidence="1 2">
    <name type="scientific">Paenibacillus alvei</name>
    <name type="common">Bacillus alvei</name>
    <dbReference type="NCBI Taxonomy" id="44250"/>
    <lineage>
        <taxon>Bacteria</taxon>
        <taxon>Bacillati</taxon>
        <taxon>Bacillota</taxon>
        <taxon>Bacilli</taxon>
        <taxon>Bacillales</taxon>
        <taxon>Paenibacillaceae</taxon>
        <taxon>Paenibacillus</taxon>
    </lineage>
</organism>
<evidence type="ECO:0000313" key="2">
    <source>
        <dbReference type="Proteomes" id="UP001527181"/>
    </source>
</evidence>
<comment type="caution">
    <text evidence="1">The sequence shown here is derived from an EMBL/GenBank/DDBJ whole genome shotgun (WGS) entry which is preliminary data.</text>
</comment>
<proteinExistence type="predicted"/>
<dbReference type="GeneID" id="94490072"/>
<dbReference type="InterPro" id="IPR025083">
    <property type="entry name" value="DUF3969"/>
</dbReference>
<name>A0ABT4H1Z0_PAEAL</name>
<gene>
    <name evidence="1" type="ORF">M5X12_20860</name>
</gene>
<dbReference type="Pfam" id="PF13108">
    <property type="entry name" value="DUF3969"/>
    <property type="match status" value="1"/>
</dbReference>
<reference evidence="1 2" key="1">
    <citation type="submission" date="2022-05" db="EMBL/GenBank/DDBJ databases">
        <title>Genome Sequencing of Bee-Associated Microbes.</title>
        <authorList>
            <person name="Dunlap C."/>
        </authorList>
    </citation>
    <scope>NUCLEOTIDE SEQUENCE [LARGE SCALE GENOMIC DNA]</scope>
    <source>
        <strain evidence="1 2">NRRL B-04010</strain>
    </source>
</reference>
<dbReference type="Proteomes" id="UP001527181">
    <property type="component" value="Unassembled WGS sequence"/>
</dbReference>
<dbReference type="EMBL" id="JAMDNP010000047">
    <property type="protein sequence ID" value="MCY9762992.1"/>
    <property type="molecule type" value="Genomic_DNA"/>
</dbReference>